<keyword evidence="3" id="KW-1185">Reference proteome</keyword>
<dbReference type="PANTHER" id="PTHR35910">
    <property type="entry name" value="2EXR DOMAIN-CONTAINING PROTEIN"/>
    <property type="match status" value="1"/>
</dbReference>
<protein>
    <recommendedName>
        <fullName evidence="1">2EXR domain-containing protein</fullName>
    </recommendedName>
</protein>
<dbReference type="OrthoDB" id="3473305at2759"/>
<feature type="domain" description="2EXR" evidence="1">
    <location>
        <begin position="4"/>
        <end position="99"/>
    </location>
</feature>
<sequence length="311" mass="35317">MINFTVFPRLPVELQDAIWALSLAEPEPEVCIVWPLDLEAPEDQPTLPFIVDTAWPSIAHVCRAARAVALSSPLVRLRYSASAGFLVPYRAFDPSIDCLYWGVSQVNAMEFFFKKTENAALARSLRHIAIELPAMYPPSVMAEMIRESAIFVRTLSFVLPETSDTCSARTEFAPPARRCRLRDIPEGTIKEITLEDVPFLPPHRKRRQGLLEWLHARRGDMDDHVRKFNVTGDEGSAWSTPDQRFGGLEIKIQSFVEWESGQWVEVCGQRKLGLDGQAPRLYHIRGEDRRNPAEYRVLDDDCGIFCSSTKE</sequence>
<name>A0A8K0SI56_9HYPO</name>
<dbReference type="PANTHER" id="PTHR35910:SF6">
    <property type="entry name" value="2EXR DOMAIN-CONTAINING PROTEIN"/>
    <property type="match status" value="1"/>
</dbReference>
<organism evidence="2 3">
    <name type="scientific">Stachybotrys elegans</name>
    <dbReference type="NCBI Taxonomy" id="80388"/>
    <lineage>
        <taxon>Eukaryota</taxon>
        <taxon>Fungi</taxon>
        <taxon>Dikarya</taxon>
        <taxon>Ascomycota</taxon>
        <taxon>Pezizomycotina</taxon>
        <taxon>Sordariomycetes</taxon>
        <taxon>Hypocreomycetidae</taxon>
        <taxon>Hypocreales</taxon>
        <taxon>Stachybotryaceae</taxon>
        <taxon>Stachybotrys</taxon>
    </lineage>
</organism>
<dbReference type="Pfam" id="PF20150">
    <property type="entry name" value="2EXR"/>
    <property type="match status" value="1"/>
</dbReference>
<dbReference type="EMBL" id="JAGPNK010000023">
    <property type="protein sequence ID" value="KAH7304441.1"/>
    <property type="molecule type" value="Genomic_DNA"/>
</dbReference>
<dbReference type="AlphaFoldDB" id="A0A8K0SI56"/>
<dbReference type="InterPro" id="IPR045518">
    <property type="entry name" value="2EXR"/>
</dbReference>
<gene>
    <name evidence="2" type="ORF">B0I35DRAFT_150781</name>
</gene>
<comment type="caution">
    <text evidence="2">The sequence shown here is derived from an EMBL/GenBank/DDBJ whole genome shotgun (WGS) entry which is preliminary data.</text>
</comment>
<accession>A0A8K0SI56</accession>
<dbReference type="Proteomes" id="UP000813444">
    <property type="component" value="Unassembled WGS sequence"/>
</dbReference>
<reference evidence="2" key="1">
    <citation type="journal article" date="2021" name="Nat. Commun.">
        <title>Genetic determinants of endophytism in the Arabidopsis root mycobiome.</title>
        <authorList>
            <person name="Mesny F."/>
            <person name="Miyauchi S."/>
            <person name="Thiergart T."/>
            <person name="Pickel B."/>
            <person name="Atanasova L."/>
            <person name="Karlsson M."/>
            <person name="Huettel B."/>
            <person name="Barry K.W."/>
            <person name="Haridas S."/>
            <person name="Chen C."/>
            <person name="Bauer D."/>
            <person name="Andreopoulos W."/>
            <person name="Pangilinan J."/>
            <person name="LaButti K."/>
            <person name="Riley R."/>
            <person name="Lipzen A."/>
            <person name="Clum A."/>
            <person name="Drula E."/>
            <person name="Henrissat B."/>
            <person name="Kohler A."/>
            <person name="Grigoriev I.V."/>
            <person name="Martin F.M."/>
            <person name="Hacquard S."/>
        </authorList>
    </citation>
    <scope>NUCLEOTIDE SEQUENCE</scope>
    <source>
        <strain evidence="2">MPI-CAGE-CH-0235</strain>
    </source>
</reference>
<proteinExistence type="predicted"/>
<evidence type="ECO:0000259" key="1">
    <source>
        <dbReference type="Pfam" id="PF20150"/>
    </source>
</evidence>
<evidence type="ECO:0000313" key="3">
    <source>
        <dbReference type="Proteomes" id="UP000813444"/>
    </source>
</evidence>
<evidence type="ECO:0000313" key="2">
    <source>
        <dbReference type="EMBL" id="KAH7304441.1"/>
    </source>
</evidence>